<dbReference type="Proteomes" id="UP001595748">
    <property type="component" value="Unassembled WGS sequence"/>
</dbReference>
<dbReference type="PROSITE" id="PS00846">
    <property type="entry name" value="HTH_ARSR_1"/>
    <property type="match status" value="1"/>
</dbReference>
<dbReference type="SMART" id="SM00418">
    <property type="entry name" value="HTH_ARSR"/>
    <property type="match status" value="1"/>
</dbReference>
<dbReference type="InterPro" id="IPR036388">
    <property type="entry name" value="WH-like_DNA-bd_sf"/>
</dbReference>
<organism evidence="5 6">
    <name type="scientific">Deinococcus antarcticus</name>
    <dbReference type="NCBI Taxonomy" id="1298767"/>
    <lineage>
        <taxon>Bacteria</taxon>
        <taxon>Thermotogati</taxon>
        <taxon>Deinococcota</taxon>
        <taxon>Deinococci</taxon>
        <taxon>Deinococcales</taxon>
        <taxon>Deinococcaceae</taxon>
        <taxon>Deinococcus</taxon>
    </lineage>
</organism>
<comment type="caution">
    <text evidence="5">The sequence shown here is derived from an EMBL/GenBank/DDBJ whole genome shotgun (WGS) entry which is preliminary data.</text>
</comment>
<dbReference type="InterPro" id="IPR011991">
    <property type="entry name" value="ArsR-like_HTH"/>
</dbReference>
<keyword evidence="6" id="KW-1185">Reference proteome</keyword>
<dbReference type="NCBIfam" id="NF033788">
    <property type="entry name" value="HTH_metalloreg"/>
    <property type="match status" value="1"/>
</dbReference>
<evidence type="ECO:0000256" key="1">
    <source>
        <dbReference type="ARBA" id="ARBA00023015"/>
    </source>
</evidence>
<dbReference type="InterPro" id="IPR036390">
    <property type="entry name" value="WH_DNA-bd_sf"/>
</dbReference>
<dbReference type="EMBL" id="JBHRZF010000203">
    <property type="protein sequence ID" value="MFC3862565.1"/>
    <property type="molecule type" value="Genomic_DNA"/>
</dbReference>
<keyword evidence="2" id="KW-0238">DNA-binding</keyword>
<evidence type="ECO:0000313" key="6">
    <source>
        <dbReference type="Proteomes" id="UP001595748"/>
    </source>
</evidence>
<keyword evidence="3" id="KW-0804">Transcription</keyword>
<reference evidence="6" key="1">
    <citation type="journal article" date="2019" name="Int. J. Syst. Evol. Microbiol.">
        <title>The Global Catalogue of Microorganisms (GCM) 10K type strain sequencing project: providing services to taxonomists for standard genome sequencing and annotation.</title>
        <authorList>
            <consortium name="The Broad Institute Genomics Platform"/>
            <consortium name="The Broad Institute Genome Sequencing Center for Infectious Disease"/>
            <person name="Wu L."/>
            <person name="Ma J."/>
        </authorList>
    </citation>
    <scope>NUCLEOTIDE SEQUENCE [LARGE SCALE GENOMIC DNA]</scope>
    <source>
        <strain evidence="6">CCTCC AB 2013263</strain>
    </source>
</reference>
<dbReference type="PRINTS" id="PR00778">
    <property type="entry name" value="HTHARSR"/>
</dbReference>
<protein>
    <submittedName>
        <fullName evidence="5">ArsR/SmtB family transcription factor</fullName>
    </submittedName>
</protein>
<dbReference type="PROSITE" id="PS50987">
    <property type="entry name" value="HTH_ARSR_2"/>
    <property type="match status" value="1"/>
</dbReference>
<dbReference type="InterPro" id="IPR051011">
    <property type="entry name" value="Metal_resp_trans_reg"/>
</dbReference>
<keyword evidence="1" id="KW-0805">Transcription regulation</keyword>
<dbReference type="PANTHER" id="PTHR43132:SF6">
    <property type="entry name" value="HTH-TYPE TRANSCRIPTIONAL REPRESSOR CZRA"/>
    <property type="match status" value="1"/>
</dbReference>
<dbReference type="PANTHER" id="PTHR43132">
    <property type="entry name" value="ARSENICAL RESISTANCE OPERON REPRESSOR ARSR-RELATED"/>
    <property type="match status" value="1"/>
</dbReference>
<gene>
    <name evidence="5" type="ORF">ACFOPQ_17515</name>
</gene>
<accession>A0ABV8ABN0</accession>
<feature type="domain" description="HTH arsR-type" evidence="4">
    <location>
        <begin position="41"/>
        <end position="133"/>
    </location>
</feature>
<evidence type="ECO:0000256" key="3">
    <source>
        <dbReference type="ARBA" id="ARBA00023163"/>
    </source>
</evidence>
<dbReference type="CDD" id="cd00090">
    <property type="entry name" value="HTH_ARSR"/>
    <property type="match status" value="1"/>
</dbReference>
<dbReference type="RefSeq" id="WP_135230435.1">
    <property type="nucleotide sequence ID" value="NZ_JBHRZF010000203.1"/>
</dbReference>
<dbReference type="Gene3D" id="1.10.10.10">
    <property type="entry name" value="Winged helix-like DNA-binding domain superfamily/Winged helix DNA-binding domain"/>
    <property type="match status" value="1"/>
</dbReference>
<evidence type="ECO:0000313" key="5">
    <source>
        <dbReference type="EMBL" id="MFC3862565.1"/>
    </source>
</evidence>
<dbReference type="InterPro" id="IPR001845">
    <property type="entry name" value="HTH_ArsR_DNA-bd_dom"/>
</dbReference>
<dbReference type="InterPro" id="IPR018334">
    <property type="entry name" value="ArsR_HTH"/>
</dbReference>
<evidence type="ECO:0000259" key="4">
    <source>
        <dbReference type="PROSITE" id="PS50987"/>
    </source>
</evidence>
<dbReference type="SUPFAM" id="SSF46785">
    <property type="entry name" value="Winged helix' DNA-binding domain"/>
    <property type="match status" value="1"/>
</dbReference>
<name>A0ABV8ABN0_9DEIO</name>
<proteinExistence type="predicted"/>
<evidence type="ECO:0000256" key="2">
    <source>
        <dbReference type="ARBA" id="ARBA00023125"/>
    </source>
</evidence>
<sequence>MTLKAAPYNGMMSVPTPVPADVCEVKCVHPQAVAQALSSLPDALCIEQASTFLKLMADPTRLRILIALNSGELCVCDLAAVVGISESAISHQLRLLREGRVVTFRKEGRVAYYRLLDEHVTTMIESAIDHARE</sequence>
<dbReference type="Pfam" id="PF01022">
    <property type="entry name" value="HTH_5"/>
    <property type="match status" value="1"/>
</dbReference>